<dbReference type="GeneID" id="4562128"/>
<dbReference type="AlphaFoldDB" id="J3K8A4"/>
<dbReference type="InParanoid" id="J3K8A4"/>
<organism evidence="1 2">
    <name type="scientific">Coccidioides immitis (strain RS)</name>
    <name type="common">Valley fever fungus</name>
    <dbReference type="NCBI Taxonomy" id="246410"/>
    <lineage>
        <taxon>Eukaryota</taxon>
        <taxon>Fungi</taxon>
        <taxon>Dikarya</taxon>
        <taxon>Ascomycota</taxon>
        <taxon>Pezizomycotina</taxon>
        <taxon>Eurotiomycetes</taxon>
        <taxon>Eurotiomycetidae</taxon>
        <taxon>Onygenales</taxon>
        <taxon>Onygenaceae</taxon>
        <taxon>Coccidioides</taxon>
    </lineage>
</organism>
<protein>
    <submittedName>
        <fullName evidence="1">Uncharacterized protein</fullName>
    </submittedName>
</protein>
<dbReference type="EMBL" id="GG704912">
    <property type="protein sequence ID" value="EAS31034.3"/>
    <property type="molecule type" value="Genomic_DNA"/>
</dbReference>
<reference evidence="2" key="2">
    <citation type="journal article" date="2010" name="Genome Res.">
        <title>Population genomic sequencing of Coccidioides fungi reveals recent hybridization and transposon control.</title>
        <authorList>
            <person name="Neafsey D.E."/>
            <person name="Barker B.M."/>
            <person name="Sharpton T.J."/>
            <person name="Stajich J.E."/>
            <person name="Park D.J."/>
            <person name="Whiston E."/>
            <person name="Hung C.-Y."/>
            <person name="McMahan C."/>
            <person name="White J."/>
            <person name="Sykes S."/>
            <person name="Heiman D."/>
            <person name="Young S."/>
            <person name="Zeng Q."/>
            <person name="Abouelleil A."/>
            <person name="Aftuck L."/>
            <person name="Bessette D."/>
            <person name="Brown A."/>
            <person name="FitzGerald M."/>
            <person name="Lui A."/>
            <person name="Macdonald J.P."/>
            <person name="Priest M."/>
            <person name="Orbach M.J."/>
            <person name="Galgiani J.N."/>
            <person name="Kirkland T.N."/>
            <person name="Cole G.T."/>
            <person name="Birren B.W."/>
            <person name="Henn M.R."/>
            <person name="Taylor J.W."/>
            <person name="Rounsley S.D."/>
        </authorList>
    </citation>
    <scope>GENOME REANNOTATION</scope>
    <source>
        <strain evidence="2">RS</strain>
    </source>
</reference>
<evidence type="ECO:0000313" key="1">
    <source>
        <dbReference type="EMBL" id="EAS31034.3"/>
    </source>
</evidence>
<dbReference type="RefSeq" id="XP_001242617.2">
    <property type="nucleotide sequence ID" value="XM_001242616.2"/>
</dbReference>
<reference evidence="2" key="1">
    <citation type="journal article" date="2009" name="Genome Res.">
        <title>Comparative genomic analyses of the human fungal pathogens Coccidioides and their relatives.</title>
        <authorList>
            <person name="Sharpton T.J."/>
            <person name="Stajich J.E."/>
            <person name="Rounsley S.D."/>
            <person name="Gardner M.J."/>
            <person name="Wortman J.R."/>
            <person name="Jordar V.S."/>
            <person name="Maiti R."/>
            <person name="Kodira C.D."/>
            <person name="Neafsey D.E."/>
            <person name="Zeng Q."/>
            <person name="Hung C.-Y."/>
            <person name="McMahan C."/>
            <person name="Muszewska A."/>
            <person name="Grynberg M."/>
            <person name="Mandel M.A."/>
            <person name="Kellner E.M."/>
            <person name="Barker B.M."/>
            <person name="Galgiani J.N."/>
            <person name="Orbach M.J."/>
            <person name="Kirkland T.N."/>
            <person name="Cole G.T."/>
            <person name="Henn M.R."/>
            <person name="Birren B.W."/>
            <person name="Taylor J.W."/>
        </authorList>
    </citation>
    <scope>NUCLEOTIDE SEQUENCE [LARGE SCALE GENOMIC DNA]</scope>
    <source>
        <strain evidence="2">RS</strain>
    </source>
</reference>
<dbReference type="KEGG" id="cim:CIMG_06513"/>
<evidence type="ECO:0000313" key="2">
    <source>
        <dbReference type="Proteomes" id="UP000001261"/>
    </source>
</evidence>
<name>J3K8A4_COCIM</name>
<accession>J3K8A4</accession>
<sequence length="391" mass="44436">MVFKWVFSQDIIQEVHLNMSLSALWKMASSLLQIQESAIGKVYSPRSERPRVMREIWNMGVAAVVFVISKRCLGSPRIRKTIWAESVSVQARRWLRPRRRRHAKKYHCSKLLVGQRTLKLGWSRYRVAAVREDFASHNHTWSKMEYPFGDGNMIPVRGNYLQASGDGSMAVVGIEVPSSYIKSSSWMVEATCALACAELFAMTSAATHCRHPGLESSGMTPWFVLTVSQREILVRNPARLTSEISSVCAEAQICPPYGWKVPCPLWNIVGEKCNHDAPSIARMMRIPQAINVSLAHAGWFSTVNRWNMVRHPLDKLLQCLMLGSLWAGLWILLLELPGISREKKCFQPAQWEHIWLLQAVEAIPFPLYAVSMPTLDIPRYLNHFVPLGLSR</sequence>
<proteinExistence type="predicted"/>
<dbReference type="VEuPathDB" id="FungiDB:CIMG_06513"/>
<keyword evidence="2" id="KW-1185">Reference proteome</keyword>
<gene>
    <name evidence="1" type="ORF">CIMG_06513</name>
</gene>
<dbReference type="Proteomes" id="UP000001261">
    <property type="component" value="Unassembled WGS sequence"/>
</dbReference>